<gene>
    <name evidence="1" type="ORF">BCR33DRAFT_644594</name>
</gene>
<dbReference type="STRING" id="329046.A0A1Y2AD21"/>
<name>A0A1Y2AD21_9FUNG</name>
<dbReference type="Proteomes" id="UP000193642">
    <property type="component" value="Unassembled WGS sequence"/>
</dbReference>
<protein>
    <submittedName>
        <fullName evidence="1">Uncharacterized protein</fullName>
    </submittedName>
</protein>
<dbReference type="EMBL" id="MCGO01000252">
    <property type="protein sequence ID" value="ORY20167.1"/>
    <property type="molecule type" value="Genomic_DNA"/>
</dbReference>
<feature type="non-terminal residue" evidence="1">
    <location>
        <position position="158"/>
    </location>
</feature>
<keyword evidence="2" id="KW-1185">Reference proteome</keyword>
<comment type="caution">
    <text evidence="1">The sequence shown here is derived from an EMBL/GenBank/DDBJ whole genome shotgun (WGS) entry which is preliminary data.</text>
</comment>
<reference evidence="1 2" key="1">
    <citation type="submission" date="2016-07" db="EMBL/GenBank/DDBJ databases">
        <title>Pervasive Adenine N6-methylation of Active Genes in Fungi.</title>
        <authorList>
            <consortium name="DOE Joint Genome Institute"/>
            <person name="Mondo S.J."/>
            <person name="Dannebaum R.O."/>
            <person name="Kuo R.C."/>
            <person name="Labutti K."/>
            <person name="Haridas S."/>
            <person name="Kuo A."/>
            <person name="Salamov A."/>
            <person name="Ahrendt S.R."/>
            <person name="Lipzen A."/>
            <person name="Sullivan W."/>
            <person name="Andreopoulos W.B."/>
            <person name="Clum A."/>
            <person name="Lindquist E."/>
            <person name="Daum C."/>
            <person name="Ramamoorthy G.K."/>
            <person name="Gryganskyi A."/>
            <person name="Culley D."/>
            <person name="Magnuson J.K."/>
            <person name="James T.Y."/>
            <person name="O'Malley M.A."/>
            <person name="Stajich J.E."/>
            <person name="Spatafora J.W."/>
            <person name="Visel A."/>
            <person name="Grigoriev I.V."/>
        </authorList>
    </citation>
    <scope>NUCLEOTIDE SEQUENCE [LARGE SCALE GENOMIC DNA]</scope>
    <source>
        <strain evidence="1 2">JEL800</strain>
    </source>
</reference>
<evidence type="ECO:0000313" key="1">
    <source>
        <dbReference type="EMBL" id="ORY20167.1"/>
    </source>
</evidence>
<dbReference type="OrthoDB" id="3232941at2759"/>
<proteinExistence type="predicted"/>
<feature type="non-terminal residue" evidence="1">
    <location>
        <position position="1"/>
    </location>
</feature>
<accession>A0A1Y2AD21</accession>
<dbReference type="AlphaFoldDB" id="A0A1Y2AD21"/>
<organism evidence="1 2">
    <name type="scientific">Rhizoclosmatium globosum</name>
    <dbReference type="NCBI Taxonomy" id="329046"/>
    <lineage>
        <taxon>Eukaryota</taxon>
        <taxon>Fungi</taxon>
        <taxon>Fungi incertae sedis</taxon>
        <taxon>Chytridiomycota</taxon>
        <taxon>Chytridiomycota incertae sedis</taxon>
        <taxon>Chytridiomycetes</taxon>
        <taxon>Chytridiales</taxon>
        <taxon>Chytriomycetaceae</taxon>
        <taxon>Rhizoclosmatium</taxon>
    </lineage>
</organism>
<evidence type="ECO:0000313" key="2">
    <source>
        <dbReference type="Proteomes" id="UP000193642"/>
    </source>
</evidence>
<sequence>VPSYPGFNSFSKGVSKLSKLTKKDYSSIMMGLLPCIVDLVPVDCVLCLRTLLDIAIMIASTCHTSDSLDALKEKLQQFEEEVEFFKILGKDMNFPKMHILATFVDAIKKFGASDSYGTEHLESTQRVNVVSAYQNTNRKNSEAQMIRYVTRKEKVLLI</sequence>